<feature type="transmembrane region" description="Helical" evidence="1">
    <location>
        <begin position="54"/>
        <end position="76"/>
    </location>
</feature>
<dbReference type="AlphaFoldDB" id="A0A8J5EUG6"/>
<protein>
    <submittedName>
        <fullName evidence="2">Uncharacterized protein</fullName>
    </submittedName>
</protein>
<gene>
    <name evidence="2" type="ORF">ZIOFF_071517</name>
</gene>
<proteinExistence type="predicted"/>
<accession>A0A8J5EUG6</accession>
<feature type="transmembrane region" description="Helical" evidence="1">
    <location>
        <begin position="82"/>
        <end position="100"/>
    </location>
</feature>
<evidence type="ECO:0000313" key="2">
    <source>
        <dbReference type="EMBL" id="KAG6470444.1"/>
    </source>
</evidence>
<keyword evidence="1" id="KW-0812">Transmembrane</keyword>
<evidence type="ECO:0000256" key="1">
    <source>
        <dbReference type="SAM" id="Phobius"/>
    </source>
</evidence>
<keyword evidence="3" id="KW-1185">Reference proteome</keyword>
<dbReference type="PANTHER" id="PTHR34781:SF2">
    <property type="entry name" value="TRANSMEMBRANE PROTEIN"/>
    <property type="match status" value="1"/>
</dbReference>
<dbReference type="EMBL" id="JACMSC010000021">
    <property type="protein sequence ID" value="KAG6470444.1"/>
    <property type="molecule type" value="Genomic_DNA"/>
</dbReference>
<keyword evidence="1" id="KW-0472">Membrane</keyword>
<reference evidence="2 3" key="1">
    <citation type="submission" date="2020-08" db="EMBL/GenBank/DDBJ databases">
        <title>Plant Genome Project.</title>
        <authorList>
            <person name="Zhang R.-G."/>
        </authorList>
    </citation>
    <scope>NUCLEOTIDE SEQUENCE [LARGE SCALE GENOMIC DNA]</scope>
    <source>
        <tissue evidence="2">Rhizome</tissue>
    </source>
</reference>
<organism evidence="2 3">
    <name type="scientific">Zingiber officinale</name>
    <name type="common">Ginger</name>
    <name type="synonym">Amomum zingiber</name>
    <dbReference type="NCBI Taxonomy" id="94328"/>
    <lineage>
        <taxon>Eukaryota</taxon>
        <taxon>Viridiplantae</taxon>
        <taxon>Streptophyta</taxon>
        <taxon>Embryophyta</taxon>
        <taxon>Tracheophyta</taxon>
        <taxon>Spermatophyta</taxon>
        <taxon>Magnoliopsida</taxon>
        <taxon>Liliopsida</taxon>
        <taxon>Zingiberales</taxon>
        <taxon>Zingiberaceae</taxon>
        <taxon>Zingiber</taxon>
    </lineage>
</organism>
<evidence type="ECO:0000313" key="3">
    <source>
        <dbReference type="Proteomes" id="UP000734854"/>
    </source>
</evidence>
<dbReference type="PANTHER" id="PTHR34781">
    <property type="entry name" value="TRANSMEMBRANE PROTEIN"/>
    <property type="match status" value="1"/>
</dbReference>
<comment type="caution">
    <text evidence="2">The sequence shown here is derived from an EMBL/GenBank/DDBJ whole genome shotgun (WGS) entry which is preliminary data.</text>
</comment>
<keyword evidence="1" id="KW-1133">Transmembrane helix</keyword>
<sequence length="238" mass="26175">MSSGGQSSRLIDELCAIFAPLLPAPRLTVPPVDVPTRPRTPRRCPPVRISPMGFVLRLLGASLALMICGSFIFFIGFMLMPWILGLAFVFYFAGILSYLPRIGKVILFPKRDSSSPKEMSEVGLGFIPLTSESHLVLNESLLNDEFGQGLIIVPSSFAYCCAMSSRSTVLFKNISNRNGSEIRTFSGEEEINYCIRIVSLYFLASSHVLSDTKCSSFVLEGQCFLNLRLFDHGAATGK</sequence>
<dbReference type="Proteomes" id="UP000734854">
    <property type="component" value="Unassembled WGS sequence"/>
</dbReference>
<name>A0A8J5EUG6_ZINOF</name>